<dbReference type="Pfam" id="PF11007">
    <property type="entry name" value="CotJA"/>
    <property type="match status" value="1"/>
</dbReference>
<dbReference type="InterPro" id="IPR020256">
    <property type="entry name" value="Spore_coat_CotJA"/>
</dbReference>
<accession>A0A650EMW1</accession>
<protein>
    <recommendedName>
        <fullName evidence="2">Spore coat associated protein CotJA</fullName>
    </recommendedName>
</protein>
<evidence type="ECO:0000313" key="1">
    <source>
        <dbReference type="EMBL" id="QGT51090.1"/>
    </source>
</evidence>
<proteinExistence type="predicted"/>
<dbReference type="AlphaFoldDB" id="A0A650EMW1"/>
<dbReference type="EMBL" id="MN577573">
    <property type="protein sequence ID" value="QGT51090.1"/>
    <property type="molecule type" value="Genomic_DNA"/>
</dbReference>
<sequence>MATENNMLCFASMPMPGYAYVPIQQADMRNIYSAEEGFGRGTIFPDLDKPLGVYGREYKKMEGCNL</sequence>
<organism evidence="1">
    <name type="scientific">uncultured Bacillota bacterium</name>
    <dbReference type="NCBI Taxonomy" id="344338"/>
    <lineage>
        <taxon>Bacteria</taxon>
        <taxon>Bacillati</taxon>
        <taxon>Bacillota</taxon>
        <taxon>environmental samples</taxon>
    </lineage>
</organism>
<name>A0A650EMW1_9FIRM</name>
<reference evidence="1" key="1">
    <citation type="journal article" date="2020" name="J. ISSAAS">
        <title>Lactobacilli and other gastrointestinal microbiota of Peromyscus leucopus, reservoir host for agents of Lyme disease and other zoonoses in North America.</title>
        <authorList>
            <person name="Milovic A."/>
            <person name="Bassam K."/>
            <person name="Shao H."/>
            <person name="Chatzistamou I."/>
            <person name="Tufts D.M."/>
            <person name="Diuk-Wasser M."/>
            <person name="Barbour A.G."/>
        </authorList>
    </citation>
    <scope>NUCLEOTIDE SEQUENCE</scope>
    <source>
        <strain evidence="1">LL40</strain>
    </source>
</reference>
<gene>
    <name evidence="1" type="ORF">Firmicute1046_1660</name>
</gene>
<evidence type="ECO:0008006" key="2">
    <source>
        <dbReference type="Google" id="ProtNLM"/>
    </source>
</evidence>